<gene>
    <name evidence="1" type="ORF">NPIL_499131</name>
</gene>
<dbReference type="Proteomes" id="UP000887013">
    <property type="component" value="Unassembled WGS sequence"/>
</dbReference>
<protein>
    <submittedName>
        <fullName evidence="1">Uncharacterized protein</fullName>
    </submittedName>
</protein>
<dbReference type="AlphaFoldDB" id="A0A8X6T9U7"/>
<accession>A0A8X6T9U7</accession>
<reference evidence="1" key="1">
    <citation type="submission" date="2020-08" db="EMBL/GenBank/DDBJ databases">
        <title>Multicomponent nature underlies the extraordinary mechanical properties of spider dragline silk.</title>
        <authorList>
            <person name="Kono N."/>
            <person name="Nakamura H."/>
            <person name="Mori M."/>
            <person name="Yoshida Y."/>
            <person name="Ohtoshi R."/>
            <person name="Malay A.D."/>
            <person name="Moran D.A.P."/>
            <person name="Tomita M."/>
            <person name="Numata K."/>
            <person name="Arakawa K."/>
        </authorList>
    </citation>
    <scope>NUCLEOTIDE SEQUENCE</scope>
</reference>
<name>A0A8X6T9U7_NEPPI</name>
<dbReference type="EMBL" id="BMAW01004880">
    <property type="protein sequence ID" value="GFS91273.1"/>
    <property type="molecule type" value="Genomic_DNA"/>
</dbReference>
<organism evidence="1 2">
    <name type="scientific">Nephila pilipes</name>
    <name type="common">Giant wood spider</name>
    <name type="synonym">Nephila maculata</name>
    <dbReference type="NCBI Taxonomy" id="299642"/>
    <lineage>
        <taxon>Eukaryota</taxon>
        <taxon>Metazoa</taxon>
        <taxon>Ecdysozoa</taxon>
        <taxon>Arthropoda</taxon>
        <taxon>Chelicerata</taxon>
        <taxon>Arachnida</taxon>
        <taxon>Araneae</taxon>
        <taxon>Araneomorphae</taxon>
        <taxon>Entelegynae</taxon>
        <taxon>Araneoidea</taxon>
        <taxon>Nephilidae</taxon>
        <taxon>Nephila</taxon>
    </lineage>
</organism>
<evidence type="ECO:0000313" key="2">
    <source>
        <dbReference type="Proteomes" id="UP000887013"/>
    </source>
</evidence>
<sequence length="92" mass="10194">MVLDSRHVDDGLAQVNSSSYSGHCEDLTIRRWCAVGGDTSLPSGGTQCYSAYDNFQPETSRISQRAMQDEQMLPCPSFSPDPIEHVTSLLIW</sequence>
<keyword evidence="2" id="KW-1185">Reference proteome</keyword>
<evidence type="ECO:0000313" key="1">
    <source>
        <dbReference type="EMBL" id="GFS91273.1"/>
    </source>
</evidence>
<comment type="caution">
    <text evidence="1">The sequence shown here is derived from an EMBL/GenBank/DDBJ whole genome shotgun (WGS) entry which is preliminary data.</text>
</comment>
<proteinExistence type="predicted"/>